<protein>
    <submittedName>
        <fullName evidence="1">Uncharacterized protein</fullName>
    </submittedName>
</protein>
<dbReference type="EMBL" id="WHNP01000098">
    <property type="protein sequence ID" value="MPW23246.1"/>
    <property type="molecule type" value="Genomic_DNA"/>
</dbReference>
<evidence type="ECO:0000313" key="2">
    <source>
        <dbReference type="Proteomes" id="UP000484381"/>
    </source>
</evidence>
<dbReference type="AlphaFoldDB" id="A0A7X1TL43"/>
<dbReference type="RefSeq" id="WP_321574987.1">
    <property type="nucleotide sequence ID" value="NZ_WHNP01000098.1"/>
</dbReference>
<name>A0A7X1TL43_9BURK</name>
<organism evidence="1 2">
    <name type="scientific">Paraburkholderia franconis</name>
    <dbReference type="NCBI Taxonomy" id="2654983"/>
    <lineage>
        <taxon>Bacteria</taxon>
        <taxon>Pseudomonadati</taxon>
        <taxon>Pseudomonadota</taxon>
        <taxon>Betaproteobacteria</taxon>
        <taxon>Burkholderiales</taxon>
        <taxon>Burkholderiaceae</taxon>
        <taxon>Paraburkholderia</taxon>
    </lineage>
</organism>
<dbReference type="Proteomes" id="UP000484381">
    <property type="component" value="Unassembled WGS sequence"/>
</dbReference>
<comment type="caution">
    <text evidence="1">The sequence shown here is derived from an EMBL/GenBank/DDBJ whole genome shotgun (WGS) entry which is preliminary data.</text>
</comment>
<keyword evidence="2" id="KW-1185">Reference proteome</keyword>
<reference evidence="1 2" key="1">
    <citation type="submission" date="2019-10" db="EMBL/GenBank/DDBJ databases">
        <title>Paraburkholderia sp. isolated from nodules of Mimosa pudica from Brazilian Atlantic Forest soils.</title>
        <authorList>
            <person name="Paulitsch F."/>
            <person name="Hungria M."/>
            <person name="Dall'Agnol R."/>
        </authorList>
    </citation>
    <scope>NUCLEOTIDE SEQUENCE [LARGE SCALE GENOMIC DNA]</scope>
    <source>
        <strain evidence="1 2">CNPSo 3157</strain>
    </source>
</reference>
<proteinExistence type="predicted"/>
<sequence>MKDHIVGRYRGYIIEACLEPRTIRFSDGVAPRYRITWWLRTRTSKQKVVGQFADPFLYDSESIALTCVDRRARAFIDAMLADGIDHTTSGLFP</sequence>
<evidence type="ECO:0000313" key="1">
    <source>
        <dbReference type="EMBL" id="MPW23246.1"/>
    </source>
</evidence>
<gene>
    <name evidence="1" type="ORF">GCT13_42425</name>
</gene>
<accession>A0A7X1TL43</accession>